<feature type="compositionally biased region" description="Pro residues" evidence="9">
    <location>
        <begin position="1919"/>
        <end position="1941"/>
    </location>
</feature>
<feature type="compositionally biased region" description="Polar residues" evidence="9">
    <location>
        <begin position="959"/>
        <end position="968"/>
    </location>
</feature>
<dbReference type="InterPro" id="IPR035892">
    <property type="entry name" value="C2_domain_sf"/>
</dbReference>
<feature type="compositionally biased region" description="Polar residues" evidence="9">
    <location>
        <begin position="2734"/>
        <end position="2754"/>
    </location>
</feature>
<dbReference type="SUPFAM" id="SSF50156">
    <property type="entry name" value="PDZ domain-like"/>
    <property type="match status" value="1"/>
</dbReference>
<dbReference type="CDD" id="cd04031">
    <property type="entry name" value="C2A_RIM1alpha"/>
    <property type="match status" value="1"/>
</dbReference>
<feature type="region of interest" description="Disordered" evidence="9">
    <location>
        <begin position="258"/>
        <end position="415"/>
    </location>
</feature>
<feature type="compositionally biased region" description="Basic and acidic residues" evidence="9">
    <location>
        <begin position="916"/>
        <end position="932"/>
    </location>
</feature>
<feature type="compositionally biased region" description="Low complexity" evidence="9">
    <location>
        <begin position="3744"/>
        <end position="3768"/>
    </location>
</feature>
<keyword evidence="1" id="KW-0479">Metal-binding</keyword>
<evidence type="ECO:0000313" key="12">
    <source>
        <dbReference type="EMBL" id="CAG01902.1"/>
    </source>
</evidence>
<evidence type="ECO:0000259" key="10">
    <source>
        <dbReference type="PROSITE" id="PS50004"/>
    </source>
</evidence>
<feature type="compositionally biased region" description="Polar residues" evidence="9">
    <location>
        <begin position="2905"/>
        <end position="2916"/>
    </location>
</feature>
<dbReference type="GO" id="GO:0048788">
    <property type="term" value="C:cytoskeleton of presynaptic active zone"/>
    <property type="evidence" value="ECO:0007669"/>
    <property type="project" value="TreeGrafter"/>
</dbReference>
<feature type="compositionally biased region" description="Polar residues" evidence="9">
    <location>
        <begin position="1802"/>
        <end position="1813"/>
    </location>
</feature>
<feature type="compositionally biased region" description="Polar residues" evidence="9">
    <location>
        <begin position="1864"/>
        <end position="1886"/>
    </location>
</feature>
<feature type="compositionally biased region" description="Pro residues" evidence="9">
    <location>
        <begin position="481"/>
        <end position="502"/>
    </location>
</feature>
<feature type="compositionally biased region" description="Basic and acidic residues" evidence="9">
    <location>
        <begin position="2755"/>
        <end position="2772"/>
    </location>
</feature>
<feature type="compositionally biased region" description="Basic and acidic residues" evidence="9">
    <location>
        <begin position="3576"/>
        <end position="3592"/>
    </location>
</feature>
<feature type="compositionally biased region" description="Pro residues" evidence="9">
    <location>
        <begin position="168"/>
        <end position="179"/>
    </location>
</feature>
<feature type="compositionally biased region" description="Basic and acidic residues" evidence="9">
    <location>
        <begin position="1255"/>
        <end position="1272"/>
    </location>
</feature>
<feature type="compositionally biased region" description="Polar residues" evidence="9">
    <location>
        <begin position="1751"/>
        <end position="1771"/>
    </location>
</feature>
<evidence type="ECO:0000259" key="11">
    <source>
        <dbReference type="PROSITE" id="PS50106"/>
    </source>
</evidence>
<dbReference type="GO" id="GO:0098982">
    <property type="term" value="C:GABA-ergic synapse"/>
    <property type="evidence" value="ECO:0007669"/>
    <property type="project" value="TreeGrafter"/>
</dbReference>
<protein>
    <submittedName>
        <fullName evidence="12">(spotted green pufferfish) hypothetical protein</fullName>
    </submittedName>
</protein>
<reference evidence="12" key="1">
    <citation type="journal article" date="2004" name="Nature">
        <title>Genome duplication in the teleost fish Tetraodon nigroviridis reveals the early vertebrate proto-karyotype.</title>
        <authorList>
            <person name="Jaillon O."/>
            <person name="Aury J.-M."/>
            <person name="Brunet F."/>
            <person name="Petit J.-L."/>
            <person name="Stange-Thomann N."/>
            <person name="Mauceli E."/>
            <person name="Bouneau L."/>
            <person name="Fischer C."/>
            <person name="Ozouf-Costaz C."/>
            <person name="Bernot A."/>
            <person name="Nicaud S."/>
            <person name="Jaffe D."/>
            <person name="Fisher S."/>
            <person name="Lutfalla G."/>
            <person name="Dossat C."/>
            <person name="Segurens B."/>
            <person name="Dasilva C."/>
            <person name="Salanoubat M."/>
            <person name="Levy M."/>
            <person name="Boudet N."/>
            <person name="Castellano S."/>
            <person name="Anthouard V."/>
            <person name="Jubin C."/>
            <person name="Castelli V."/>
            <person name="Katinka M."/>
            <person name="Vacherie B."/>
            <person name="Biemont C."/>
            <person name="Skalli Z."/>
            <person name="Cattolico L."/>
            <person name="Poulain J."/>
            <person name="De Berardinis V."/>
            <person name="Cruaud C."/>
            <person name="Duprat S."/>
            <person name="Brottier P."/>
            <person name="Coutanceau J.-P."/>
            <person name="Gouzy J."/>
            <person name="Parra G."/>
            <person name="Lardier G."/>
            <person name="Chapple C."/>
            <person name="McKernan K.J."/>
            <person name="McEwan P."/>
            <person name="Bosak S."/>
            <person name="Kellis M."/>
            <person name="Volff J.-N."/>
            <person name="Guigo R."/>
            <person name="Zody M.C."/>
            <person name="Mesirov J."/>
            <person name="Lindblad-Toh K."/>
            <person name="Birren B."/>
            <person name="Nusbaum C."/>
            <person name="Kahn D."/>
            <person name="Robinson-Rechavi M."/>
            <person name="Laudet V."/>
            <person name="Schachter V."/>
            <person name="Quetier F."/>
            <person name="Saurin W."/>
            <person name="Scarpelli C."/>
            <person name="Wincker P."/>
            <person name="Lander E.S."/>
            <person name="Weissenbach J."/>
            <person name="Roest Crollius H."/>
        </authorList>
    </citation>
    <scope>NUCLEOTIDE SEQUENCE [LARGE SCALE GENOMIC DNA]</scope>
</reference>
<organism evidence="12">
    <name type="scientific">Tetraodon nigroviridis</name>
    <name type="common">Spotted green pufferfish</name>
    <name type="synonym">Chelonodon nigroviridis</name>
    <dbReference type="NCBI Taxonomy" id="99883"/>
    <lineage>
        <taxon>Eukaryota</taxon>
        <taxon>Metazoa</taxon>
        <taxon>Chordata</taxon>
        <taxon>Craniata</taxon>
        <taxon>Vertebrata</taxon>
        <taxon>Euteleostomi</taxon>
        <taxon>Actinopterygii</taxon>
        <taxon>Neopterygii</taxon>
        <taxon>Teleostei</taxon>
        <taxon>Neoteleostei</taxon>
        <taxon>Acanthomorphata</taxon>
        <taxon>Eupercaria</taxon>
        <taxon>Tetraodontiformes</taxon>
        <taxon>Tetradontoidea</taxon>
        <taxon>Tetraodontidae</taxon>
        <taxon>Tetraodon</taxon>
    </lineage>
</organism>
<feature type="compositionally biased region" description="Polar residues" evidence="9">
    <location>
        <begin position="1"/>
        <end position="13"/>
    </location>
</feature>
<feature type="compositionally biased region" description="Basic and acidic residues" evidence="9">
    <location>
        <begin position="3708"/>
        <end position="3717"/>
    </location>
</feature>
<dbReference type="GO" id="GO:0016020">
    <property type="term" value="C:membrane"/>
    <property type="evidence" value="ECO:0007669"/>
    <property type="project" value="InterPro"/>
</dbReference>
<feature type="compositionally biased region" description="Low complexity" evidence="9">
    <location>
        <begin position="14"/>
        <end position="36"/>
    </location>
</feature>
<dbReference type="Gene3D" id="2.60.40.150">
    <property type="entry name" value="C2 domain"/>
    <property type="match status" value="1"/>
</dbReference>
<keyword evidence="2" id="KW-0677">Repeat</keyword>
<keyword evidence="3" id="KW-0863">Zinc-finger</keyword>
<feature type="compositionally biased region" description="Low complexity" evidence="9">
    <location>
        <begin position="3947"/>
        <end position="3957"/>
    </location>
</feature>
<evidence type="ECO:0000256" key="5">
    <source>
        <dbReference type="ARBA" id="ARBA00023018"/>
    </source>
</evidence>
<feature type="compositionally biased region" description="Gly residues" evidence="9">
    <location>
        <begin position="117"/>
        <end position="140"/>
    </location>
</feature>
<feature type="region of interest" description="Disordered" evidence="9">
    <location>
        <begin position="1529"/>
        <end position="1551"/>
    </location>
</feature>
<feature type="region of interest" description="Disordered" evidence="9">
    <location>
        <begin position="3930"/>
        <end position="4063"/>
    </location>
</feature>
<feature type="compositionally biased region" description="Basic and acidic residues" evidence="9">
    <location>
        <begin position="1352"/>
        <end position="1375"/>
    </location>
</feature>
<feature type="compositionally biased region" description="Low complexity" evidence="9">
    <location>
        <begin position="3418"/>
        <end position="3431"/>
    </location>
</feature>
<dbReference type="GO" id="GO:0008270">
    <property type="term" value="F:zinc ion binding"/>
    <property type="evidence" value="ECO:0007669"/>
    <property type="project" value="UniProtKB-KW"/>
</dbReference>
<feature type="compositionally biased region" description="Polar residues" evidence="9">
    <location>
        <begin position="1697"/>
        <end position="1706"/>
    </location>
</feature>
<feature type="compositionally biased region" description="Polar residues" evidence="9">
    <location>
        <begin position="1081"/>
        <end position="1091"/>
    </location>
</feature>
<dbReference type="GO" id="GO:1904071">
    <property type="term" value="P:presynaptic active zone assembly"/>
    <property type="evidence" value="ECO:0007669"/>
    <property type="project" value="TreeGrafter"/>
</dbReference>
<feature type="compositionally biased region" description="Polar residues" evidence="9">
    <location>
        <begin position="3777"/>
        <end position="3786"/>
    </location>
</feature>
<dbReference type="CDD" id="cd22249">
    <property type="entry name" value="UDM1_RNF168_RNF169-like"/>
    <property type="match status" value="1"/>
</dbReference>
<feature type="compositionally biased region" description="Low complexity" evidence="9">
    <location>
        <begin position="662"/>
        <end position="673"/>
    </location>
</feature>
<keyword evidence="6" id="KW-0966">Cell projection</keyword>
<feature type="region of interest" description="Disordered" evidence="9">
    <location>
        <begin position="3708"/>
        <end position="3791"/>
    </location>
</feature>
<dbReference type="EMBL" id="CAAE01014664">
    <property type="protein sequence ID" value="CAG01902.1"/>
    <property type="molecule type" value="Genomic_DNA"/>
</dbReference>
<feature type="compositionally biased region" description="Polar residues" evidence="9">
    <location>
        <begin position="734"/>
        <end position="745"/>
    </location>
</feature>
<name>Q4SBT0_TETNG</name>
<dbReference type="PANTHER" id="PTHR14113:SF11">
    <property type="entry name" value="PROTEIN PICCOLO ISOFORM X1"/>
    <property type="match status" value="1"/>
</dbReference>
<dbReference type="InterPro" id="IPR000008">
    <property type="entry name" value="C2_dom"/>
</dbReference>
<feature type="compositionally biased region" description="Basic and acidic residues" evidence="9">
    <location>
        <begin position="846"/>
        <end position="863"/>
    </location>
</feature>
<feature type="region of interest" description="Disordered" evidence="9">
    <location>
        <begin position="2672"/>
        <end position="2924"/>
    </location>
</feature>
<feature type="compositionally biased region" description="Polar residues" evidence="9">
    <location>
        <begin position="2783"/>
        <end position="2795"/>
    </location>
</feature>
<dbReference type="CDD" id="cd06714">
    <property type="entry name" value="PDZ_RIM-like"/>
    <property type="match status" value="1"/>
</dbReference>
<keyword evidence="8" id="KW-0175">Coiled coil</keyword>
<evidence type="ECO:0000256" key="9">
    <source>
        <dbReference type="SAM" id="MobiDB-lite"/>
    </source>
</evidence>
<dbReference type="InterPro" id="IPR008899">
    <property type="entry name" value="Znf_piccolo"/>
</dbReference>
<feature type="compositionally biased region" description="Gly residues" evidence="9">
    <location>
        <begin position="189"/>
        <end position="203"/>
    </location>
</feature>
<evidence type="ECO:0000256" key="4">
    <source>
        <dbReference type="ARBA" id="ARBA00022833"/>
    </source>
</evidence>
<feature type="coiled-coil region" evidence="8">
    <location>
        <begin position="2933"/>
        <end position="2963"/>
    </location>
</feature>
<evidence type="ECO:0000256" key="2">
    <source>
        <dbReference type="ARBA" id="ARBA00022737"/>
    </source>
</evidence>
<dbReference type="InterPro" id="IPR011011">
    <property type="entry name" value="Znf_FYVE_PHD"/>
</dbReference>
<feature type="compositionally biased region" description="Basic and acidic residues" evidence="9">
    <location>
        <begin position="974"/>
        <end position="1016"/>
    </location>
</feature>
<dbReference type="Pfam" id="PF00168">
    <property type="entry name" value="C2"/>
    <property type="match status" value="1"/>
</dbReference>
<feature type="compositionally biased region" description="Low complexity" evidence="9">
    <location>
        <begin position="503"/>
        <end position="512"/>
    </location>
</feature>
<proteinExistence type="predicted"/>
<dbReference type="KEGG" id="tng:GSTEN00020830G001"/>
<dbReference type="PRINTS" id="PR00399">
    <property type="entry name" value="SYNAPTOTAGMN"/>
</dbReference>
<feature type="compositionally biased region" description="Low complexity" evidence="9">
    <location>
        <begin position="271"/>
        <end position="286"/>
    </location>
</feature>
<feature type="region of interest" description="Disordered" evidence="9">
    <location>
        <begin position="3002"/>
        <end position="3052"/>
    </location>
</feature>
<evidence type="ECO:0000256" key="6">
    <source>
        <dbReference type="ARBA" id="ARBA00023273"/>
    </source>
</evidence>
<feature type="compositionally biased region" description="Basic residues" evidence="9">
    <location>
        <begin position="4017"/>
        <end position="4028"/>
    </location>
</feature>
<evidence type="ECO:0000256" key="8">
    <source>
        <dbReference type="SAM" id="Coils"/>
    </source>
</evidence>
<dbReference type="PROSITE" id="PS50106">
    <property type="entry name" value="PDZ"/>
    <property type="match status" value="1"/>
</dbReference>
<dbReference type="GO" id="GO:0098882">
    <property type="term" value="F:structural constituent of presynaptic active zone"/>
    <property type="evidence" value="ECO:0007669"/>
    <property type="project" value="TreeGrafter"/>
</dbReference>
<dbReference type="InterPro" id="IPR036034">
    <property type="entry name" value="PDZ_sf"/>
</dbReference>
<dbReference type="InterPro" id="IPR013083">
    <property type="entry name" value="Znf_RING/FYVE/PHD"/>
</dbReference>
<feature type="coiled-coil region" evidence="8">
    <location>
        <begin position="2541"/>
        <end position="2640"/>
    </location>
</feature>
<feature type="compositionally biased region" description="Acidic residues" evidence="9">
    <location>
        <begin position="2707"/>
        <end position="2716"/>
    </location>
</feature>
<feature type="compositionally biased region" description="Pro residues" evidence="9">
    <location>
        <begin position="85"/>
        <end position="97"/>
    </location>
</feature>
<feature type="region of interest" description="Disordered" evidence="9">
    <location>
        <begin position="1692"/>
        <end position="2040"/>
    </location>
</feature>
<dbReference type="SMART" id="SM00239">
    <property type="entry name" value="C2"/>
    <property type="match status" value="1"/>
</dbReference>
<feature type="compositionally biased region" description="Polar residues" evidence="9">
    <location>
        <begin position="3958"/>
        <end position="3975"/>
    </location>
</feature>
<evidence type="ECO:0000256" key="3">
    <source>
        <dbReference type="ARBA" id="ARBA00022771"/>
    </source>
</evidence>
<feature type="compositionally biased region" description="Polar residues" evidence="9">
    <location>
        <begin position="294"/>
        <end position="311"/>
    </location>
</feature>
<feature type="compositionally biased region" description="Low complexity" evidence="9">
    <location>
        <begin position="1954"/>
        <end position="1973"/>
    </location>
</feature>
<comment type="subcellular location">
    <subcellularLocation>
        <location evidence="7">Presynaptic active zone</location>
    </subcellularLocation>
</comment>
<feature type="region of interest" description="Disordered" evidence="9">
    <location>
        <begin position="3416"/>
        <end position="3524"/>
    </location>
</feature>
<dbReference type="GO" id="GO:0098978">
    <property type="term" value="C:glutamatergic synapse"/>
    <property type="evidence" value="ECO:0007669"/>
    <property type="project" value="TreeGrafter"/>
</dbReference>
<feature type="compositionally biased region" description="Polar residues" evidence="9">
    <location>
        <begin position="3990"/>
        <end position="4010"/>
    </location>
</feature>
<comment type="caution">
    <text evidence="12">The sequence shown here is derived from an EMBL/GenBank/DDBJ whole genome shotgun (WGS) entry which is preliminary data.</text>
</comment>
<feature type="compositionally biased region" description="Basic residues" evidence="9">
    <location>
        <begin position="3936"/>
        <end position="3946"/>
    </location>
</feature>
<evidence type="ECO:0000256" key="7">
    <source>
        <dbReference type="ARBA" id="ARBA00034101"/>
    </source>
</evidence>
<feature type="region of interest" description="Disordered" evidence="9">
    <location>
        <begin position="455"/>
        <end position="543"/>
    </location>
</feature>
<keyword evidence="4" id="KW-0862">Zinc</keyword>
<feature type="domain" description="PDZ" evidence="11">
    <location>
        <begin position="3604"/>
        <end position="3683"/>
    </location>
</feature>
<feature type="region of interest" description="Disordered" evidence="9">
    <location>
        <begin position="1642"/>
        <end position="1677"/>
    </location>
</feature>
<feature type="compositionally biased region" description="Polar residues" evidence="9">
    <location>
        <begin position="788"/>
        <end position="800"/>
    </location>
</feature>
<feature type="compositionally biased region" description="Acidic residues" evidence="9">
    <location>
        <begin position="1340"/>
        <end position="1351"/>
    </location>
</feature>
<feature type="region of interest" description="Disordered" evidence="9">
    <location>
        <begin position="3576"/>
        <end position="3601"/>
    </location>
</feature>
<feature type="compositionally biased region" description="Basic and acidic residues" evidence="9">
    <location>
        <begin position="883"/>
        <end position="902"/>
    </location>
</feature>
<feature type="compositionally biased region" description="Basic and acidic residues" evidence="9">
    <location>
        <begin position="1046"/>
        <end position="1056"/>
    </location>
</feature>
<dbReference type="OrthoDB" id="67700at2759"/>
<dbReference type="Gene3D" id="3.30.40.10">
    <property type="entry name" value="Zinc/RING finger domain, C3HC4 (zinc finger)"/>
    <property type="match status" value="2"/>
</dbReference>
<feature type="region of interest" description="Disordered" evidence="9">
    <location>
        <begin position="601"/>
        <end position="1061"/>
    </location>
</feature>
<dbReference type="PRINTS" id="PR00360">
    <property type="entry name" value="C2DOMAIN"/>
</dbReference>
<feature type="compositionally biased region" description="Basic and acidic residues" evidence="9">
    <location>
        <begin position="1025"/>
        <end position="1039"/>
    </location>
</feature>
<sequence length="4237" mass="456528">MFGSSFFSGSNPLSAVSSMTSSVSSSISSMGDSVTMPKLGLFGDDEDGDSPAAPESKQGGKPPSKGPPRGPQQGGPQKQGQGPPGQGPKPGQGPPGQGPRQGQGPPGQGPKSAQGSPGHGPKQGQGQPGQGPRSGQGSPGQGPPGQGPRQGQGPPGQKDGPSQQGPGKPAPKQGPPGPGTHPGEQPKSGGPGQQGAAKPGGGLCPLCKTTKLNVGSKDPPNYNSCTECKNQVCSLCGFSPPDSAGKEWLCLNCQMQRAMGAMDPPGPGPKPKQGSAPPSPQKQAPGKPEKLLIKQQSTSDQGLTPPSTPRQKSPGPHSPGPLSPCSSMGGSPKIDPKTGRPIQPKSSPQQSPAKAKQESSFFGGFSGISLGGLTDSVKPSASAPQAAESVTGKLFGGFGGLKESSKPQAAPKQEESVAGKLFGGFSGLTESSKPPAAASQMFSFGSSLLSSATNIVTGEANKAQESPPGSPPDSPVDSGPGSPPDSGPGSPPDSPFSPPGSPPDSDSAPDTPTAKSKKPLRTVSVEREEKTSAPPAPGAGESCPLCHKDLNVGSAEAPNYTQCTECRKNICNLCGFNPTPHLGEKEWLCLNCQTQRAVSGQLGDPVPPTMAFPKKLPSALAPAPGSSSTSAAVDSKPVVDPPPSPAPEAKVVLSTPPKPDAVSSCSVSEPLSESQEKIYPKEQKVLLADENVSEGKQPEPSSSETQDHPLIVEGEAENQSTITGLDAAAAPAQVETQPQISQSVASPAENLKVEPGPENSPGVAEEPRPVLTTDAVLQVPPQLERTSDSAVLTQTESQATAVEPGQPEPVREGAGPKECTAHLPPLSPPSEGEVAEVGGNVVSRTAEAHQEPKPESEESHTLSESKFLNSDGETLAQEPEPPEEVKDVRDVIKQNREEKNVSTEEEPVQLKMPQRVNEEIKATENSDEDKIAGNKVTEPVKMEAGSENEPSEASEEQLVCNNAASETVNEVEADEGKLPEEETTKEKKTADQKAPEEKVNETEWSETKETAEKERSGPALTAAKEILKEETPKMIRTETETVSLTDGDKHRNRNTEESVQMASDVIKAKMSENALIRGGSETCSQQTNQSQKEAEEKAPVKDEEGKEIEWLIQESVPEKEKSAGGDEGGTASPDCLKEEISNQQAATERSFEDGGVAVAVVSESQILLDVANEQGNEFQKENTGREDPKEAEDQPLVKASDGGTVAQQVKTVESLKESGEKQVAAKQHSPTSPSDLAKLESTVLPILEGQASTLSKDEEKQTDTLKTRRRLEVLPLSPDSPSSEDDREPPENEAAPKKKLLVPMDVRPDSLDDSSESFGKESPLSGDDEEFIRKQIIEMSENEDVSPSDEENLVRRKVREDGKKQIQEKKTEALHSWDVPTSVSSLDEDSDSSSPSHVRAGEGKQQRKARHRQPGQVLPTIEDSSEEDELREEEELLREQEKQKGSGKKSKKDKEEIRAQRRREHSKTPPSNLSPIEDASPTEELRQEAEMEEIRRSSCSDFSPSIDSDPEGFEIHAAKIAAVQKSYQLPTSASLHSPTDDQQNKQKPTLKSADEAYEEIMLKASSPTFDKGEIQTGKESLYGGMLIEDYAYASLIDNSADELVEPEKIVVPAQPKKLRSPDEVYEDMIKKRKEFMQLEQEYQNMQPKKDPTNPEIVLHPATDPSTKSSTVTIGKDGKPLLDAETAYEELMKKVLTPGSSPTQQEPQVEATGSRRALHPIPDLKVTQCSSGELSSDEESICKKEEEMPAATTESEPVTVSLATSDQQSDTPAAQADVVDLSGAPSRTPAHVIASVPPLATVPQYTSSTPSLVSTAPPVPPKPNILLRGNSQEKTEVPVGPAMPPPTPPKPTVFPRKPPVPLPPQASTNQSKPDTMNAAQVPSPKQASTPVYKPHTPPPVPPKPSIPAGEAKPGHGVKPPIAPKPGSQPPSPAHTGQPPRPTVLPTCTTDIALNLSPSSESKPPQLSPKSPSSPRFARNLRDTYVVITLPSQPSSPVEGISTIAPSSSGPSSPSYQAHPQSCPQSQSQQHQQTAPPQPTRVPLAYTRVTESIESQEICEPEKHVSSSCHIIEAVSASAQPPVVMQTSSLKWSHTSTEDTVSVVHEEQPTKQCSESPVVNLSVESSNVSIVTDSITIVTCSATIQQNTNIDISQAASVPLQLTKNKSFEPISQIIYRPIDSQPSTHASTEIPINLSVGSSTGGGTFQSTPITIAPTSAASVANGLTTGTPTVAGAVDLSTTKPFNTVVTMDTASAEVATAVITDDDGKPVDLTAGKRAVCCDVVYQLPFAGSCTTQQATVPLPEDRFGYRDDHYQYDRLPYGMRGFGGIKPSMSDTNLAEAGLFLYKSKNSYNFSGTTEGAVDLTAAKISDAGEAVDYSKKGACTGMTIPSYCQARATSAVGTIYGTSSVLRSSNGVVYSSVAAPIPSTYAITTQPGSIFSTTYNTLSGMHTSDTMPSLSNLENLPLTRSHSFLSTISTAVTEEQGDIPLNLEISRGDATTAHTVTTATTSLPLDTYTDGSLEAIAASLEALSSPMVPGESQYQAERERLEMEKLKQQRLAEELEWERHEIQRFREQEQLLVQKELEELQAMKQHILTQQEEERQAHLMMQKETYAQQQQQLEQIQRLQEQLRLQLEEQKLRQLYPGGDLPGHGYQEAIVLGPDGTVLSRKITDSGCQTDEEDETVSKAYSAGRKKKSPKKSVDSCVQTDDEDQDEWEAQSRNRQNRPRTARGNRSGPSDMSLQAHTEICIQTETDGSIRMDTRMELSDSERTSPKKRPTPLEIDQSSELKVDSSTLHAPKSPKVLYSPISPCVSPSKSLEFVTYEKSLGDTSPQKLKGSEDPSKPSPGSPRGPKGMQRSMSDPKSMSPTGEERASSTQYGDNGKDSGTQKKVKRTLPNPPSEEESTTSGQTAYTTNSARRRMCRNSNMARAKILQDIDRELDMVERESSKLRKRQAELDEEEKEIDAKLRYLEMGINRRKDMLLKEREKRERAYLQSVAEDRDYMSDSEVSNIRETRGVHEGGDDEEIESHGLERPRTAPQSELDDFVPPQTKHEYGKYSQYQYPQSQYQQFQTPQSYQSHSIYSSVPSLTSSQQQSYHQMLLLQQKAARQAALLSELDATKYDVISRQPDPTSSAYLGVKYDKYGNHLDLRALEVGSMVRSPMSAVSDSYYTDVDHHTPRSYMLLEDAADLAKGSTGLSSSYSLAERELAKAEKLLRRSAADLGSTEYLGSTSRLHSFGKTPDEEDTMEEPYELKILKQQLKQEFRRSTCGTENLEQLAGLSQHYYTPPSTGISSYSQRSYPKTDKYSISRLTLEKQAAKQLPASMLYQKHKTPLLDPKLSSKYSSITDSRGLDTDYTSYLGSTSASPRSSRLSQDEITFGLRKNIAEQQKYLGSTLGANLAGSLNLGQSLGLDSAYPSGSRSRPSSRPTSCYGLDLSIKRDPSSSSLRLKGDGDSGDGPSYQTPSGRMKPTSLPIVQSGRGRIPIVAQNSEEESPLSPVGQPMGMARASAGPLPPISADSRDQFGSCLSLQDSQQQQHMREEPTRGRDYVLLDDLQSTMSDSEAYHLRREETDWFDKPRDGRSDNGQERRQVKGSSYPFPHLRVKLQRDPKDRSVSGNGLGIRVVGGKEVPGSDGEIGAYVAKVLPGGATEQTGKILEGMQVLEWNSVLLMGKTYEEVQALVSQPCNEADVCVRLDLNMLADSEDSNHLDYQEHGKSSRPPRSPGVDPKQLAAELQKVSQQQAPPSASGLPATSSATSSPAQPGSPSVGKKRHSSKANCRGNQEPVSPHLWRDPEKSVLVFFFFLSQLQIHYDKQLGNLIVHVLQARNLSPRDNNGYSDPFVKVYLLPGRGAENKRRSKHAGRSLNPEWNQTVIYKNILLEQLRKKTLEVSVWDYDKGSSNDFLGEVLIDLSNTAQLDNVPRWLPLKEQSEGEHHRRSHAGRHGSSKPSSQHSSPKTAGSSHDVQDSPRSSVIKSRSHGIFPDPAKDTQVPSVEQCQSSPGTSKPSPSEGQSQSRSHGHSQHARSRSGKSSARQQHQDGGAGSGSGSAVTTGDVPPPQQQPGLLSLMHQRHSVVGVLTIHRAQSDWLPASPSAPPGSRADGRHLTLRKARVRGEAAEHRSYRSGDAPVTAASLDSGLSGSAYSLLDEEEEANEVDSAIFQVPRLAQHVVLSLVERSRTAQTWSKHQWATQKRKVRTPLMAELNPLNLPSLCQFASLAGRGQSHTKTQPGRETVAGC</sequence>
<feature type="compositionally biased region" description="Low complexity" evidence="9">
    <location>
        <begin position="343"/>
        <end position="363"/>
    </location>
</feature>
<feature type="compositionally biased region" description="Polar residues" evidence="9">
    <location>
        <begin position="1663"/>
        <end position="1672"/>
    </location>
</feature>
<dbReference type="CDD" id="cd15751">
    <property type="entry name" value="FYVE_BSN_PCLO"/>
    <property type="match status" value="1"/>
</dbReference>
<feature type="compositionally biased region" description="Low complexity" evidence="9">
    <location>
        <begin position="831"/>
        <end position="842"/>
    </location>
</feature>
<dbReference type="InterPro" id="IPR052098">
    <property type="entry name" value="Presynaptic_Scaffold_Bsn/Pclo"/>
</dbReference>
<feature type="region of interest" description="Disordered" evidence="9">
    <location>
        <begin position="1172"/>
        <end position="1513"/>
    </location>
</feature>
<feature type="compositionally biased region" description="Low complexity" evidence="9">
    <location>
        <begin position="155"/>
        <end position="167"/>
    </location>
</feature>
<reference evidence="12" key="2">
    <citation type="submission" date="2004-02" db="EMBL/GenBank/DDBJ databases">
        <authorList>
            <consortium name="Genoscope"/>
            <consortium name="Whitehead Institute Centre for Genome Research"/>
        </authorList>
    </citation>
    <scope>NUCLEOTIDE SEQUENCE</scope>
</reference>
<evidence type="ECO:0000256" key="1">
    <source>
        <dbReference type="ARBA" id="ARBA00022723"/>
    </source>
</evidence>
<feature type="region of interest" description="Disordered" evidence="9">
    <location>
        <begin position="1"/>
        <end position="221"/>
    </location>
</feature>
<gene>
    <name evidence="12" type="ORF">GSTENG00020830001</name>
</gene>
<dbReference type="InterPro" id="IPR001565">
    <property type="entry name" value="Synaptotagmin"/>
</dbReference>
<keyword evidence="5" id="KW-0770">Synapse</keyword>
<feature type="compositionally biased region" description="Low complexity" evidence="9">
    <location>
        <begin position="2004"/>
        <end position="2033"/>
    </location>
</feature>
<accession>Q4SBT0</accession>
<feature type="compositionally biased region" description="Low complexity" evidence="9">
    <location>
        <begin position="107"/>
        <end position="116"/>
    </location>
</feature>
<dbReference type="Pfam" id="PF05715">
    <property type="entry name" value="zf-piccolo"/>
    <property type="match status" value="2"/>
</dbReference>
<dbReference type="SMART" id="SM00228">
    <property type="entry name" value="PDZ"/>
    <property type="match status" value="1"/>
</dbReference>
<feature type="compositionally biased region" description="Acidic residues" evidence="9">
    <location>
        <begin position="1423"/>
        <end position="1436"/>
    </location>
</feature>
<dbReference type="PROSITE" id="PS50004">
    <property type="entry name" value="C2"/>
    <property type="match status" value="1"/>
</dbReference>
<dbReference type="Gene3D" id="2.30.42.10">
    <property type="match status" value="1"/>
</dbReference>
<feature type="compositionally biased region" description="Basic and acidic residues" evidence="9">
    <location>
        <begin position="3011"/>
        <end position="3021"/>
    </location>
</feature>
<dbReference type="GO" id="GO:0030424">
    <property type="term" value="C:axon"/>
    <property type="evidence" value="ECO:0007669"/>
    <property type="project" value="TreeGrafter"/>
</dbReference>
<dbReference type="SUPFAM" id="SSF57903">
    <property type="entry name" value="FYVE/PHD zinc finger"/>
    <property type="match status" value="2"/>
</dbReference>
<dbReference type="PANTHER" id="PTHR14113">
    <property type="entry name" value="PICCOLO/BASSOON"/>
    <property type="match status" value="1"/>
</dbReference>
<feature type="compositionally biased region" description="Basic and acidic residues" evidence="9">
    <location>
        <begin position="1483"/>
        <end position="1498"/>
    </location>
</feature>
<dbReference type="GO" id="GO:0035418">
    <property type="term" value="P:protein localization to synapse"/>
    <property type="evidence" value="ECO:0007669"/>
    <property type="project" value="TreeGrafter"/>
</dbReference>
<feature type="compositionally biased region" description="Pro residues" evidence="9">
    <location>
        <begin position="1894"/>
        <end position="1904"/>
    </location>
</feature>
<feature type="compositionally biased region" description="Basic and acidic residues" evidence="9">
    <location>
        <begin position="1178"/>
        <end position="1192"/>
    </location>
</feature>
<feature type="compositionally biased region" description="Pro residues" evidence="9">
    <location>
        <begin position="1840"/>
        <end position="1863"/>
    </location>
</feature>
<dbReference type="SUPFAM" id="SSF49562">
    <property type="entry name" value="C2 domain (Calcium/lipid-binding domain, CaLB)"/>
    <property type="match status" value="1"/>
</dbReference>
<feature type="compositionally biased region" description="Basic and acidic residues" evidence="9">
    <location>
        <begin position="674"/>
        <end position="684"/>
    </location>
</feature>
<feature type="compositionally biased region" description="Low complexity" evidence="9">
    <location>
        <begin position="613"/>
        <end position="638"/>
    </location>
</feature>
<feature type="compositionally biased region" description="Basic and acidic residues" evidence="9">
    <location>
        <begin position="1092"/>
        <end position="1109"/>
    </location>
</feature>
<feature type="region of interest" description="Disordered" evidence="9">
    <location>
        <begin position="1075"/>
        <end position="1150"/>
    </location>
</feature>
<feature type="domain" description="C2" evidence="10">
    <location>
        <begin position="3803"/>
        <end position="3925"/>
    </location>
</feature>
<feature type="compositionally biased region" description="Polar residues" evidence="9">
    <location>
        <begin position="2857"/>
        <end position="2867"/>
    </location>
</feature>
<dbReference type="InterPro" id="IPR001478">
    <property type="entry name" value="PDZ"/>
</dbReference>